<dbReference type="Pfam" id="PF13560">
    <property type="entry name" value="HTH_31"/>
    <property type="match status" value="1"/>
</dbReference>
<keyword evidence="4" id="KW-1185">Reference proteome</keyword>
<evidence type="ECO:0000259" key="2">
    <source>
        <dbReference type="PROSITE" id="PS50943"/>
    </source>
</evidence>
<dbReference type="OrthoDB" id="6401124at2"/>
<reference evidence="3 4" key="1">
    <citation type="submission" date="2018-11" db="EMBL/GenBank/DDBJ databases">
        <title>Sequencing the genomes of 1000 actinobacteria strains.</title>
        <authorList>
            <person name="Klenk H.-P."/>
        </authorList>
    </citation>
    <scope>NUCLEOTIDE SEQUENCE [LARGE SCALE GENOMIC DNA]</scope>
    <source>
        <strain evidence="3 4">DSM 44254</strain>
    </source>
</reference>
<evidence type="ECO:0000313" key="4">
    <source>
        <dbReference type="Proteomes" id="UP000272400"/>
    </source>
</evidence>
<dbReference type="InterPro" id="IPR001387">
    <property type="entry name" value="Cro/C1-type_HTH"/>
</dbReference>
<dbReference type="CDD" id="cd00093">
    <property type="entry name" value="HTH_XRE"/>
    <property type="match status" value="1"/>
</dbReference>
<protein>
    <submittedName>
        <fullName evidence="3">Helix-turn-helix protein</fullName>
    </submittedName>
</protein>
<dbReference type="GO" id="GO:0003677">
    <property type="term" value="F:DNA binding"/>
    <property type="evidence" value="ECO:0007669"/>
    <property type="project" value="InterPro"/>
</dbReference>
<feature type="domain" description="HTH cro/C1-type" evidence="2">
    <location>
        <begin position="35"/>
        <end position="88"/>
    </location>
</feature>
<sequence>MSRHRNRERAERDTEEVSQGYEGARLAYELAEWARKRREDPGLSQAAVAARAGMTRPALPVLEAGGTLPTVPLLRRLAQALDAEFDLGRSR</sequence>
<proteinExistence type="predicted"/>
<dbReference type="EMBL" id="RJKE01000001">
    <property type="protein sequence ID" value="ROO87386.1"/>
    <property type="molecule type" value="Genomic_DNA"/>
</dbReference>
<dbReference type="RefSeq" id="WP_148086082.1">
    <property type="nucleotide sequence ID" value="NZ_RJKE01000001.1"/>
</dbReference>
<name>A0A3N1D1J5_9ACTN</name>
<dbReference type="SMART" id="SM00530">
    <property type="entry name" value="HTH_XRE"/>
    <property type="match status" value="1"/>
</dbReference>
<dbReference type="Gene3D" id="1.10.260.40">
    <property type="entry name" value="lambda repressor-like DNA-binding domains"/>
    <property type="match status" value="1"/>
</dbReference>
<gene>
    <name evidence="3" type="ORF">EDD29_4991</name>
</gene>
<organism evidence="3 4">
    <name type="scientific">Actinocorallia herbida</name>
    <dbReference type="NCBI Taxonomy" id="58109"/>
    <lineage>
        <taxon>Bacteria</taxon>
        <taxon>Bacillati</taxon>
        <taxon>Actinomycetota</taxon>
        <taxon>Actinomycetes</taxon>
        <taxon>Streptosporangiales</taxon>
        <taxon>Thermomonosporaceae</taxon>
        <taxon>Actinocorallia</taxon>
    </lineage>
</organism>
<dbReference type="InterPro" id="IPR010982">
    <property type="entry name" value="Lambda_DNA-bd_dom_sf"/>
</dbReference>
<dbReference type="PROSITE" id="PS50943">
    <property type="entry name" value="HTH_CROC1"/>
    <property type="match status" value="1"/>
</dbReference>
<feature type="region of interest" description="Disordered" evidence="1">
    <location>
        <begin position="1"/>
        <end position="21"/>
    </location>
</feature>
<evidence type="ECO:0000256" key="1">
    <source>
        <dbReference type="SAM" id="MobiDB-lite"/>
    </source>
</evidence>
<dbReference type="SUPFAM" id="SSF47413">
    <property type="entry name" value="lambda repressor-like DNA-binding domains"/>
    <property type="match status" value="1"/>
</dbReference>
<dbReference type="AlphaFoldDB" id="A0A3N1D1J5"/>
<accession>A0A3N1D1J5</accession>
<dbReference type="Proteomes" id="UP000272400">
    <property type="component" value="Unassembled WGS sequence"/>
</dbReference>
<evidence type="ECO:0000313" key="3">
    <source>
        <dbReference type="EMBL" id="ROO87386.1"/>
    </source>
</evidence>
<comment type="caution">
    <text evidence="3">The sequence shown here is derived from an EMBL/GenBank/DDBJ whole genome shotgun (WGS) entry which is preliminary data.</text>
</comment>